<dbReference type="RefSeq" id="WP_120728257.1">
    <property type="nucleotide sequence ID" value="NZ_RBAK01000004.1"/>
</dbReference>
<dbReference type="InterPro" id="IPR048284">
    <property type="entry name" value="EryCIII-like_N"/>
</dbReference>
<name>A0A3A9ZJA0_9ACTN</name>
<evidence type="ECO:0000256" key="1">
    <source>
        <dbReference type="ARBA" id="ARBA00006962"/>
    </source>
</evidence>
<dbReference type="GO" id="GO:0017000">
    <property type="term" value="P:antibiotic biosynthetic process"/>
    <property type="evidence" value="ECO:0007669"/>
    <property type="project" value="UniProtKB-ARBA"/>
</dbReference>
<dbReference type="GO" id="GO:0008194">
    <property type="term" value="F:UDP-glycosyltransferase activity"/>
    <property type="evidence" value="ECO:0007669"/>
    <property type="project" value="InterPro"/>
</dbReference>
<evidence type="ECO:0000313" key="7">
    <source>
        <dbReference type="Proteomes" id="UP000281726"/>
    </source>
</evidence>
<comment type="caution">
    <text evidence="6">The sequence shown here is derived from an EMBL/GenBank/DDBJ whole genome shotgun (WGS) entry which is preliminary data.</text>
</comment>
<dbReference type="InterPro" id="IPR002213">
    <property type="entry name" value="UDP_glucos_trans"/>
</dbReference>
<dbReference type="PANTHER" id="PTHR48050">
    <property type="entry name" value="STEROL 3-BETA-GLUCOSYLTRANSFERASE"/>
    <property type="match status" value="1"/>
</dbReference>
<dbReference type="InterPro" id="IPR010610">
    <property type="entry name" value="EryCIII-like_C"/>
</dbReference>
<dbReference type="OrthoDB" id="5488434at2"/>
<dbReference type="InterPro" id="IPR050426">
    <property type="entry name" value="Glycosyltransferase_28"/>
</dbReference>
<dbReference type="GO" id="GO:0016758">
    <property type="term" value="F:hexosyltransferase activity"/>
    <property type="evidence" value="ECO:0007669"/>
    <property type="project" value="UniProtKB-ARBA"/>
</dbReference>
<evidence type="ECO:0000256" key="2">
    <source>
        <dbReference type="ARBA" id="ARBA00022676"/>
    </source>
</evidence>
<dbReference type="EMBL" id="RBAK01000004">
    <property type="protein sequence ID" value="RKN47507.1"/>
    <property type="molecule type" value="Genomic_DNA"/>
</dbReference>
<keyword evidence="7" id="KW-1185">Reference proteome</keyword>
<comment type="similarity">
    <text evidence="1">Belongs to the glycosyltransferase 28 family.</text>
</comment>
<evidence type="ECO:0000259" key="4">
    <source>
        <dbReference type="Pfam" id="PF06722"/>
    </source>
</evidence>
<feature type="domain" description="Erythromycin biosynthesis protein CIII-like N-terminal" evidence="5">
    <location>
        <begin position="22"/>
        <end position="241"/>
    </location>
</feature>
<dbReference type="PANTHER" id="PTHR48050:SF13">
    <property type="entry name" value="STEROL 3-BETA-GLUCOSYLTRANSFERASE UGT80A2"/>
    <property type="match status" value="1"/>
</dbReference>
<dbReference type="Pfam" id="PF06722">
    <property type="entry name" value="EryCIII-like_C"/>
    <property type="match status" value="1"/>
</dbReference>
<gene>
    <name evidence="6" type="ORF">D7223_12015</name>
</gene>
<proteinExistence type="inferred from homology"/>
<evidence type="ECO:0000313" key="6">
    <source>
        <dbReference type="EMBL" id="RKN47507.1"/>
    </source>
</evidence>
<feature type="domain" description="Erythromycin biosynthesis protein CIII-like C-terminal" evidence="4">
    <location>
        <begin position="261"/>
        <end position="402"/>
    </location>
</feature>
<dbReference type="AlphaFoldDB" id="A0A3A9ZJA0"/>
<dbReference type="Gene3D" id="3.40.50.2000">
    <property type="entry name" value="Glycogen Phosphorylase B"/>
    <property type="match status" value="2"/>
</dbReference>
<organism evidence="6 7">
    <name type="scientific">Micromonospora endolithica</name>
    <dbReference type="NCBI Taxonomy" id="230091"/>
    <lineage>
        <taxon>Bacteria</taxon>
        <taxon>Bacillati</taxon>
        <taxon>Actinomycetota</taxon>
        <taxon>Actinomycetes</taxon>
        <taxon>Micromonosporales</taxon>
        <taxon>Micromonosporaceae</taxon>
        <taxon>Micromonospora</taxon>
    </lineage>
</organism>
<keyword evidence="2" id="KW-0328">Glycosyltransferase</keyword>
<dbReference type="Proteomes" id="UP000281726">
    <property type="component" value="Unassembled WGS sequence"/>
</dbReference>
<evidence type="ECO:0000256" key="3">
    <source>
        <dbReference type="ARBA" id="ARBA00022679"/>
    </source>
</evidence>
<dbReference type="Pfam" id="PF21036">
    <property type="entry name" value="EryCIII-like_N"/>
    <property type="match status" value="1"/>
</dbReference>
<keyword evidence="3" id="KW-0808">Transferase</keyword>
<dbReference type="CDD" id="cd03784">
    <property type="entry name" value="GT1_Gtf-like"/>
    <property type="match status" value="1"/>
</dbReference>
<sequence>MRVMFTVSSWATHYASMVPLGWALQSLGHEVRVLCPPTQAGPVAAAGLLPVPVLDGMDIVTANRLQYYQEAVDGHWPNPWLPLHPINGQRMASLADFDVAAYRRDVEPEFVTREARSYDAAVDIARRWRPDVVVHDPTSLEGLLAAKVTGVPAVLSLWGPVGTHEPEHMRIVPPDRSDSFPRYGLGEFTLDQIDHVLDPCPAAVAPPVTAERIPVRYVPYNGSGEVPAWLFDPPERRRVCVVWSTALSLMSGPDTFRLPELVHALAGLDAEIVVAAIGADLAALGTPPPGVRLVDRLPLRLLLPTCAASVHPGGSGNTMTSMWAGVPQLAVTFISETTAAARRLAASGAGRHLPAPAAAPEIVRAEVAALLDDPVHRERAGHLRDEITLRPTTADVVDVLDKLAQT</sequence>
<accession>A0A3A9ZJA0</accession>
<dbReference type="SUPFAM" id="SSF53756">
    <property type="entry name" value="UDP-Glycosyltransferase/glycogen phosphorylase"/>
    <property type="match status" value="1"/>
</dbReference>
<evidence type="ECO:0000259" key="5">
    <source>
        <dbReference type="Pfam" id="PF21036"/>
    </source>
</evidence>
<protein>
    <submittedName>
        <fullName evidence="6">DUF1205 domain-containing protein</fullName>
    </submittedName>
</protein>
<reference evidence="6 7" key="1">
    <citation type="journal article" date="2004" name="Syst. Appl. Microbiol.">
        <title>Cryptoendolithic actinomycetes from antarctic sandstone rock samples: Micromonospora endolithica sp. nov. and two isolates related to Micromonospora coerulea Jensen 1932.</title>
        <authorList>
            <person name="Hirsch P."/>
            <person name="Mevs U."/>
            <person name="Kroppenstedt R.M."/>
            <person name="Schumann P."/>
            <person name="Stackebrandt E."/>
        </authorList>
    </citation>
    <scope>NUCLEOTIDE SEQUENCE [LARGE SCALE GENOMIC DNA]</scope>
    <source>
        <strain evidence="6 7">JCM 12677</strain>
    </source>
</reference>